<evidence type="ECO:0000256" key="1">
    <source>
        <dbReference type="SAM" id="SignalP"/>
    </source>
</evidence>
<proteinExistence type="predicted"/>
<accession>A0ABP1GLA4</accession>
<organism evidence="2 3">
    <name type="scientific">Hexamita inflata</name>
    <dbReference type="NCBI Taxonomy" id="28002"/>
    <lineage>
        <taxon>Eukaryota</taxon>
        <taxon>Metamonada</taxon>
        <taxon>Diplomonadida</taxon>
        <taxon>Hexamitidae</taxon>
        <taxon>Hexamitinae</taxon>
        <taxon>Hexamita</taxon>
    </lineage>
</organism>
<protein>
    <submittedName>
        <fullName evidence="2">Hypothetical_protein</fullName>
    </submittedName>
</protein>
<evidence type="ECO:0000313" key="2">
    <source>
        <dbReference type="EMBL" id="CAL5971504.1"/>
    </source>
</evidence>
<reference evidence="2 3" key="1">
    <citation type="submission" date="2024-07" db="EMBL/GenBank/DDBJ databases">
        <authorList>
            <person name="Akdeniz Z."/>
        </authorList>
    </citation>
    <scope>NUCLEOTIDE SEQUENCE [LARGE SCALE GENOMIC DNA]</scope>
</reference>
<feature type="chain" id="PRO_5046850958" evidence="1">
    <location>
        <begin position="17"/>
        <end position="106"/>
    </location>
</feature>
<keyword evidence="1" id="KW-0732">Signal</keyword>
<gene>
    <name evidence="2" type="ORF">HINF_LOCUS1444</name>
</gene>
<evidence type="ECO:0000313" key="3">
    <source>
        <dbReference type="Proteomes" id="UP001642409"/>
    </source>
</evidence>
<keyword evidence="3" id="KW-1185">Reference proteome</keyword>
<dbReference type="Proteomes" id="UP001642409">
    <property type="component" value="Unassembled WGS sequence"/>
</dbReference>
<name>A0ABP1GLA4_9EUKA</name>
<feature type="signal peptide" evidence="1">
    <location>
        <begin position="1"/>
        <end position="16"/>
    </location>
</feature>
<comment type="caution">
    <text evidence="2">The sequence shown here is derived from an EMBL/GenBank/DDBJ whole genome shotgun (WGS) entry which is preliminary data.</text>
</comment>
<dbReference type="EMBL" id="CAXDID020000002">
    <property type="protein sequence ID" value="CAL5971504.1"/>
    <property type="molecule type" value="Genomic_DNA"/>
</dbReference>
<sequence length="106" mass="12396">MKSALLIFRFLPKVTTVGVDNIETIIARQYPDNKYDITPKFSITQHPIQTQIYLSCFLVVIVTHNRNNDCLMPMIVKRVLIVYCCDVYIWNLIYPAYHCGQLRITN</sequence>